<keyword evidence="14 19" id="KW-0560">Oxidoreductase</keyword>
<keyword evidence="9 19" id="KW-0285">Flavoprotein</keyword>
<evidence type="ECO:0000256" key="2">
    <source>
        <dbReference type="ARBA" id="ARBA00003921"/>
    </source>
</evidence>
<evidence type="ECO:0000256" key="11">
    <source>
        <dbReference type="ARBA" id="ARBA00022857"/>
    </source>
</evidence>
<dbReference type="PANTHER" id="PTHR21071:SF4">
    <property type="entry name" value="UDP-N-ACETYLENOLPYRUVOYLGLUCOSAMINE REDUCTASE"/>
    <property type="match status" value="1"/>
</dbReference>
<dbReference type="GO" id="GO:0071949">
    <property type="term" value="F:FAD binding"/>
    <property type="evidence" value="ECO:0007669"/>
    <property type="project" value="InterPro"/>
</dbReference>
<dbReference type="InterPro" id="IPR016169">
    <property type="entry name" value="FAD-bd_PCMH_sub2"/>
</dbReference>
<keyword evidence="23" id="KW-1185">Reference proteome</keyword>
<evidence type="ECO:0000256" key="5">
    <source>
        <dbReference type="ARBA" id="ARBA00012518"/>
    </source>
</evidence>
<feature type="active site" evidence="19">
    <location>
        <position position="196"/>
    </location>
</feature>
<dbReference type="EMBL" id="CP059851">
    <property type="protein sequence ID" value="QMW24689.1"/>
    <property type="molecule type" value="Genomic_DNA"/>
</dbReference>
<evidence type="ECO:0000256" key="13">
    <source>
        <dbReference type="ARBA" id="ARBA00022984"/>
    </source>
</evidence>
<keyword evidence="11 19" id="KW-0521">NADP</keyword>
<keyword evidence="8 19" id="KW-0132">Cell division</keyword>
<dbReference type="NCBIfam" id="TIGR00179">
    <property type="entry name" value="murB"/>
    <property type="match status" value="1"/>
</dbReference>
<dbReference type="InterPro" id="IPR003170">
    <property type="entry name" value="MurB"/>
</dbReference>
<dbReference type="HAMAP" id="MF_00037">
    <property type="entry name" value="MurB"/>
    <property type="match status" value="1"/>
</dbReference>
<feature type="region of interest" description="Disordered" evidence="20">
    <location>
        <begin position="232"/>
        <end position="251"/>
    </location>
</feature>
<dbReference type="NCBIfam" id="NF010480">
    <property type="entry name" value="PRK13905.1"/>
    <property type="match status" value="1"/>
</dbReference>
<evidence type="ECO:0000259" key="21">
    <source>
        <dbReference type="PROSITE" id="PS51387"/>
    </source>
</evidence>
<dbReference type="GO" id="GO:0051301">
    <property type="term" value="P:cell division"/>
    <property type="evidence" value="ECO:0007669"/>
    <property type="project" value="UniProtKB-KW"/>
</dbReference>
<dbReference type="PROSITE" id="PS51387">
    <property type="entry name" value="FAD_PCMH"/>
    <property type="match status" value="1"/>
</dbReference>
<feature type="active site" evidence="19">
    <location>
        <position position="315"/>
    </location>
</feature>
<dbReference type="GO" id="GO:0009252">
    <property type="term" value="P:peptidoglycan biosynthetic process"/>
    <property type="evidence" value="ECO:0007669"/>
    <property type="project" value="UniProtKB-UniRule"/>
</dbReference>
<dbReference type="Gene3D" id="3.30.43.10">
    <property type="entry name" value="Uridine Diphospho-n-acetylenolpyruvylglucosamine Reductase, domain 2"/>
    <property type="match status" value="1"/>
</dbReference>
<evidence type="ECO:0000256" key="3">
    <source>
        <dbReference type="ARBA" id="ARBA00004496"/>
    </source>
</evidence>
<dbReference type="UniPathway" id="UPA00219"/>
<comment type="function">
    <text evidence="2 19">Cell wall formation.</text>
</comment>
<comment type="subcellular location">
    <subcellularLocation>
        <location evidence="3 19">Cytoplasm</location>
    </subcellularLocation>
</comment>
<protein>
    <recommendedName>
        <fullName evidence="6 19">UDP-N-acetylenolpyruvoylglucosamine reductase</fullName>
        <ecNumber evidence="5 19">1.3.1.98</ecNumber>
    </recommendedName>
    <alternativeName>
        <fullName evidence="17 19">UDP-N-acetylmuramate dehydrogenase</fullName>
    </alternativeName>
</protein>
<evidence type="ECO:0000256" key="6">
    <source>
        <dbReference type="ARBA" id="ARBA00015188"/>
    </source>
</evidence>
<evidence type="ECO:0000256" key="19">
    <source>
        <dbReference type="HAMAP-Rule" id="MF_00037"/>
    </source>
</evidence>
<evidence type="ECO:0000256" key="10">
    <source>
        <dbReference type="ARBA" id="ARBA00022827"/>
    </source>
</evidence>
<dbReference type="InterPro" id="IPR036635">
    <property type="entry name" value="MurB_C_sf"/>
</dbReference>
<evidence type="ECO:0000256" key="15">
    <source>
        <dbReference type="ARBA" id="ARBA00023306"/>
    </source>
</evidence>
<feature type="active site" description="Proton donor" evidence="19">
    <location>
        <position position="245"/>
    </location>
</feature>
<comment type="catalytic activity">
    <reaction evidence="18 19">
        <text>UDP-N-acetyl-alpha-D-muramate + NADP(+) = UDP-N-acetyl-3-O-(1-carboxyvinyl)-alpha-D-glucosamine + NADPH + H(+)</text>
        <dbReference type="Rhea" id="RHEA:12248"/>
        <dbReference type="ChEBI" id="CHEBI:15378"/>
        <dbReference type="ChEBI" id="CHEBI:57783"/>
        <dbReference type="ChEBI" id="CHEBI:58349"/>
        <dbReference type="ChEBI" id="CHEBI:68483"/>
        <dbReference type="ChEBI" id="CHEBI:70757"/>
        <dbReference type="EC" id="1.3.1.98"/>
    </reaction>
</comment>
<dbReference type="GO" id="GO:0008762">
    <property type="term" value="F:UDP-N-acetylmuramate dehydrogenase activity"/>
    <property type="evidence" value="ECO:0007669"/>
    <property type="project" value="UniProtKB-UniRule"/>
</dbReference>
<evidence type="ECO:0000256" key="1">
    <source>
        <dbReference type="ARBA" id="ARBA00001974"/>
    </source>
</evidence>
<evidence type="ECO:0000256" key="9">
    <source>
        <dbReference type="ARBA" id="ARBA00022630"/>
    </source>
</evidence>
<dbReference type="Gene3D" id="3.90.78.10">
    <property type="entry name" value="UDP-N-acetylenolpyruvoylglucosamine reductase, C-terminal domain"/>
    <property type="match status" value="1"/>
</dbReference>
<evidence type="ECO:0000256" key="17">
    <source>
        <dbReference type="ARBA" id="ARBA00031026"/>
    </source>
</evidence>
<dbReference type="EC" id="1.3.1.98" evidence="5 19"/>
<accession>A0A7G5IMU7</accession>
<evidence type="ECO:0000256" key="7">
    <source>
        <dbReference type="ARBA" id="ARBA00022490"/>
    </source>
</evidence>
<feature type="domain" description="FAD-binding PCMH-type" evidence="21">
    <location>
        <begin position="52"/>
        <end position="216"/>
    </location>
</feature>
<feature type="compositionally biased region" description="Polar residues" evidence="20">
    <location>
        <begin position="237"/>
        <end position="248"/>
    </location>
</feature>
<dbReference type="SUPFAM" id="SSF56194">
    <property type="entry name" value="Uridine diphospho-N-Acetylenolpyruvylglucosamine reductase, MurB, C-terminal domain"/>
    <property type="match status" value="1"/>
</dbReference>
<dbReference type="SUPFAM" id="SSF56176">
    <property type="entry name" value="FAD-binding/transporter-associated domain-like"/>
    <property type="match status" value="1"/>
</dbReference>
<dbReference type="InterPro" id="IPR016167">
    <property type="entry name" value="FAD-bd_PCMH_sub1"/>
</dbReference>
<dbReference type="GO" id="GO:0008360">
    <property type="term" value="P:regulation of cell shape"/>
    <property type="evidence" value="ECO:0007669"/>
    <property type="project" value="UniProtKB-KW"/>
</dbReference>
<sequence>MAAISSSPARGSDSQQASGGGVSPSPASTSLPITPRGLLTPNASLADFIWFRTGGPAEWLLKPHDEADLAQTLAAVPAETPVFPVGVGSNLIVRDGGVPGLTIRLPKAFARVAIEGNLIRAGAAAMGITVASAARDAALSGLEFLRGIPGTIGGAVRMNAGAYGRDMADILVEARVVTRDGRIETWPAAKLAYSYRHSALPVGHVVVEALLRGRPGNRETIAAEMDRIAAEREASQPLRSRTGGSTFKNPPGDKAWALIDAAGCRGLRLGGAQVSEKHTNFLLNTGGATSAQIETLGDIVRDRVAAHSGVTLEWEIQRVGLPSLTRSVQGRGDPAQPSGGGSLARSEGDTP</sequence>
<name>A0A7G5IMU7_9SPHN</name>
<organism evidence="22 23">
    <name type="scientific">Sandaracinobacteroides saxicola</name>
    <dbReference type="NCBI Taxonomy" id="2759707"/>
    <lineage>
        <taxon>Bacteria</taxon>
        <taxon>Pseudomonadati</taxon>
        <taxon>Pseudomonadota</taxon>
        <taxon>Alphaproteobacteria</taxon>
        <taxon>Sphingomonadales</taxon>
        <taxon>Sphingosinicellaceae</taxon>
        <taxon>Sandaracinobacteroides</taxon>
    </lineage>
</organism>
<evidence type="ECO:0000256" key="18">
    <source>
        <dbReference type="ARBA" id="ARBA00048914"/>
    </source>
</evidence>
<evidence type="ECO:0000256" key="12">
    <source>
        <dbReference type="ARBA" id="ARBA00022960"/>
    </source>
</evidence>
<feature type="region of interest" description="Disordered" evidence="20">
    <location>
        <begin position="1"/>
        <end position="35"/>
    </location>
</feature>
<evidence type="ECO:0000256" key="8">
    <source>
        <dbReference type="ARBA" id="ARBA00022618"/>
    </source>
</evidence>
<dbReference type="AlphaFoldDB" id="A0A7G5IMU7"/>
<dbReference type="GO" id="GO:0005829">
    <property type="term" value="C:cytosol"/>
    <property type="evidence" value="ECO:0007669"/>
    <property type="project" value="TreeGrafter"/>
</dbReference>
<keyword evidence="10 19" id="KW-0274">FAD</keyword>
<dbReference type="InterPro" id="IPR011601">
    <property type="entry name" value="MurB_C"/>
</dbReference>
<evidence type="ECO:0000256" key="14">
    <source>
        <dbReference type="ARBA" id="ARBA00023002"/>
    </source>
</evidence>
<dbReference type="InterPro" id="IPR036318">
    <property type="entry name" value="FAD-bd_PCMH-like_sf"/>
</dbReference>
<keyword evidence="15 19" id="KW-0131">Cell cycle</keyword>
<proteinExistence type="inferred from homology"/>
<dbReference type="GO" id="GO:0071555">
    <property type="term" value="P:cell wall organization"/>
    <property type="evidence" value="ECO:0007669"/>
    <property type="project" value="UniProtKB-KW"/>
</dbReference>
<evidence type="ECO:0000256" key="20">
    <source>
        <dbReference type="SAM" id="MobiDB-lite"/>
    </source>
</evidence>
<dbReference type="Pfam" id="PF01565">
    <property type="entry name" value="FAD_binding_4"/>
    <property type="match status" value="1"/>
</dbReference>
<evidence type="ECO:0000256" key="16">
    <source>
        <dbReference type="ARBA" id="ARBA00023316"/>
    </source>
</evidence>
<dbReference type="InterPro" id="IPR006094">
    <property type="entry name" value="Oxid_FAD_bind_N"/>
</dbReference>
<dbReference type="Gene3D" id="3.30.465.10">
    <property type="match status" value="1"/>
</dbReference>
<dbReference type="Pfam" id="PF02873">
    <property type="entry name" value="MurB_C"/>
    <property type="match status" value="1"/>
</dbReference>
<dbReference type="Proteomes" id="UP000515292">
    <property type="component" value="Chromosome"/>
</dbReference>
<dbReference type="InterPro" id="IPR016166">
    <property type="entry name" value="FAD-bd_PCMH"/>
</dbReference>
<dbReference type="PANTHER" id="PTHR21071">
    <property type="entry name" value="UDP-N-ACETYLENOLPYRUVOYLGLUCOSAMINE REDUCTASE"/>
    <property type="match status" value="1"/>
</dbReference>
<dbReference type="KEGG" id="sand:H3309_13620"/>
<keyword evidence="7 19" id="KW-0963">Cytoplasm</keyword>
<feature type="region of interest" description="Disordered" evidence="20">
    <location>
        <begin position="325"/>
        <end position="351"/>
    </location>
</feature>
<comment type="pathway">
    <text evidence="4 19">Cell wall biogenesis; peptidoglycan biosynthesis.</text>
</comment>
<reference evidence="22 23" key="1">
    <citation type="submission" date="2020-07" db="EMBL/GenBank/DDBJ databases">
        <title>Complete genome sequence for Sandaracinobacter sp. M6.</title>
        <authorList>
            <person name="Tang Y."/>
            <person name="Liu Q."/>
            <person name="Guo Z."/>
            <person name="Lei P."/>
            <person name="Huang B."/>
        </authorList>
    </citation>
    <scope>NUCLEOTIDE SEQUENCE [LARGE SCALE GENOMIC DNA]</scope>
    <source>
        <strain evidence="22 23">M6</strain>
    </source>
</reference>
<comment type="similarity">
    <text evidence="19">Belongs to the MurB family.</text>
</comment>
<keyword evidence="16 19" id="KW-0961">Cell wall biogenesis/degradation</keyword>
<evidence type="ECO:0000256" key="4">
    <source>
        <dbReference type="ARBA" id="ARBA00004752"/>
    </source>
</evidence>
<evidence type="ECO:0000313" key="22">
    <source>
        <dbReference type="EMBL" id="QMW24689.1"/>
    </source>
</evidence>
<keyword evidence="12 19" id="KW-0133">Cell shape</keyword>
<evidence type="ECO:0000313" key="23">
    <source>
        <dbReference type="Proteomes" id="UP000515292"/>
    </source>
</evidence>
<comment type="cofactor">
    <cofactor evidence="1 19">
        <name>FAD</name>
        <dbReference type="ChEBI" id="CHEBI:57692"/>
    </cofactor>
</comment>
<feature type="compositionally biased region" description="Polar residues" evidence="20">
    <location>
        <begin position="1"/>
        <end position="13"/>
    </location>
</feature>
<gene>
    <name evidence="19 22" type="primary">murB</name>
    <name evidence="22" type="ORF">H3309_13620</name>
</gene>
<keyword evidence="13 19" id="KW-0573">Peptidoglycan synthesis</keyword>